<keyword evidence="3" id="KW-1185">Reference proteome</keyword>
<dbReference type="Proteomes" id="UP000799324">
    <property type="component" value="Unassembled WGS sequence"/>
</dbReference>
<dbReference type="CDD" id="cd00332">
    <property type="entry name" value="PAL-HAL"/>
    <property type="match status" value="1"/>
</dbReference>
<dbReference type="GO" id="GO:0016841">
    <property type="term" value="F:ammonia-lyase activity"/>
    <property type="evidence" value="ECO:0007669"/>
    <property type="project" value="InterPro"/>
</dbReference>
<reference evidence="2" key="1">
    <citation type="journal article" date="2020" name="Stud. Mycol.">
        <title>101 Dothideomycetes genomes: a test case for predicting lifestyles and emergence of pathogens.</title>
        <authorList>
            <person name="Haridas S."/>
            <person name="Albert R."/>
            <person name="Binder M."/>
            <person name="Bloem J."/>
            <person name="Labutti K."/>
            <person name="Salamov A."/>
            <person name="Andreopoulos B."/>
            <person name="Baker S."/>
            <person name="Barry K."/>
            <person name="Bills G."/>
            <person name="Bluhm B."/>
            <person name="Cannon C."/>
            <person name="Castanera R."/>
            <person name="Culley D."/>
            <person name="Daum C."/>
            <person name="Ezra D."/>
            <person name="Gonzalez J."/>
            <person name="Henrissat B."/>
            <person name="Kuo A."/>
            <person name="Liang C."/>
            <person name="Lipzen A."/>
            <person name="Lutzoni F."/>
            <person name="Magnuson J."/>
            <person name="Mondo S."/>
            <person name="Nolan M."/>
            <person name="Ohm R."/>
            <person name="Pangilinan J."/>
            <person name="Park H.-J."/>
            <person name="Ramirez L."/>
            <person name="Alfaro M."/>
            <person name="Sun H."/>
            <person name="Tritt A."/>
            <person name="Yoshinaga Y."/>
            <person name="Zwiers L.-H."/>
            <person name="Turgeon B."/>
            <person name="Goodwin S."/>
            <person name="Spatafora J."/>
            <person name="Crous P."/>
            <person name="Grigoriev I."/>
        </authorList>
    </citation>
    <scope>NUCLEOTIDE SEQUENCE</scope>
    <source>
        <strain evidence="2">CBS 122681</strain>
    </source>
</reference>
<dbReference type="PANTHER" id="PTHR10362">
    <property type="entry name" value="HISTIDINE AMMONIA-LYASE"/>
    <property type="match status" value="1"/>
</dbReference>
<dbReference type="Pfam" id="PF00221">
    <property type="entry name" value="Lyase_aromatic"/>
    <property type="match status" value="2"/>
</dbReference>
<dbReference type="SUPFAM" id="SSF48557">
    <property type="entry name" value="L-aspartase-like"/>
    <property type="match status" value="1"/>
</dbReference>
<dbReference type="Gene3D" id="1.20.200.10">
    <property type="entry name" value="Fumarase/aspartase (Central domain)"/>
    <property type="match status" value="3"/>
</dbReference>
<evidence type="ECO:0000313" key="3">
    <source>
        <dbReference type="Proteomes" id="UP000799324"/>
    </source>
</evidence>
<dbReference type="Gene3D" id="1.10.275.10">
    <property type="entry name" value="Fumarase/aspartase (N-terminal domain)"/>
    <property type="match status" value="1"/>
</dbReference>
<dbReference type="InterPro" id="IPR022313">
    <property type="entry name" value="Phe/His_NH3-lyase_AS"/>
</dbReference>
<dbReference type="InterPro" id="IPR001106">
    <property type="entry name" value="Aromatic_Lyase"/>
</dbReference>
<accession>A0A6A6T8W1</accession>
<dbReference type="InterPro" id="IPR024083">
    <property type="entry name" value="Fumarase/histidase_N"/>
</dbReference>
<comment type="similarity">
    <text evidence="1">Belongs to the PAL/histidase family.</text>
</comment>
<sequence length="670" mass="73158">MSPGFQHFQTASDLWRKAQSLENGSNVTITGKELDIATVFAVSQGGRQPFLTEDKATCARIHESVKQLNLYLEKGRAVYGVTTGFGGSADSRTKEVHKLQISLLQHTQSGVILASDQAVNDGVSEHRSELTSMPMSWVRAAMLVRCNATARGHSAVTMDVLQAILRLLRNDIVPMVPLKGSVSASGDLMPLAFIAGAIEGNPDIKVCQRQGESLKILSAEAALAQHQIPKTKSGPKEALGLVNGTASSAGLASIVMYEAHHVATLSQAFTAMAVEAMLGNSESFHPYISEARPHPGQIEGSFLAKGIRNGKDYAPEGLEVYYGANFQAAAVTSAMEKTRLAIQMLGKLFFAQSTELIDANLNNGLPANLCADNPSLSFTMKGVDVNMAAYMSELGFLANPVSTHVQSAEMGNQSINSLALLSSRMTKKAVELVSLMGATCLYVGCQALDLRVMQIEYLDELYSVLQNDLKLTFSSSLEHKDMEAYKMQLRKQLTSCWRASSRLDNAERFNAVADGAVLALLRVVKDSNQMPSEPWALSLVQTWRSKVEAKATSVYEATFRRFCAKPTTGQYLGVGSQALYNMVRKDLAVPFHQGLGEHPGSEDTVIYGEIVRPRRIIGNWISTIYEATLDGRMNHALYNAHDKVTNDQMMHRNQMCTVYVDSTNSIFHWD</sequence>
<name>A0A6A6T8W1_9PLEO</name>
<evidence type="ECO:0000313" key="2">
    <source>
        <dbReference type="EMBL" id="KAF2656286.1"/>
    </source>
</evidence>
<organism evidence="2 3">
    <name type="scientific">Lophiostoma macrostomum CBS 122681</name>
    <dbReference type="NCBI Taxonomy" id="1314788"/>
    <lineage>
        <taxon>Eukaryota</taxon>
        <taxon>Fungi</taxon>
        <taxon>Dikarya</taxon>
        <taxon>Ascomycota</taxon>
        <taxon>Pezizomycotina</taxon>
        <taxon>Dothideomycetes</taxon>
        <taxon>Pleosporomycetidae</taxon>
        <taxon>Pleosporales</taxon>
        <taxon>Lophiostomataceae</taxon>
        <taxon>Lophiostoma</taxon>
    </lineage>
</organism>
<protein>
    <submittedName>
        <fullName evidence="2">Phenylalanine ammonia-lyase</fullName>
    </submittedName>
</protein>
<evidence type="ECO:0000256" key="1">
    <source>
        <dbReference type="ARBA" id="ARBA00007238"/>
    </source>
</evidence>
<gene>
    <name evidence="2" type="ORF">K491DRAFT_745256</name>
</gene>
<proteinExistence type="inferred from homology"/>
<dbReference type="AlphaFoldDB" id="A0A6A6T8W1"/>
<dbReference type="EMBL" id="MU004338">
    <property type="protein sequence ID" value="KAF2656286.1"/>
    <property type="molecule type" value="Genomic_DNA"/>
</dbReference>
<dbReference type="PROSITE" id="PS00488">
    <property type="entry name" value="PAL_HISTIDASE"/>
    <property type="match status" value="1"/>
</dbReference>
<dbReference type="InterPro" id="IPR008948">
    <property type="entry name" value="L-Aspartase-like"/>
</dbReference>
<dbReference type="OrthoDB" id="10051290at2759"/>
<keyword evidence="2" id="KW-0456">Lyase</keyword>